<evidence type="ECO:0000256" key="3">
    <source>
        <dbReference type="ARBA" id="ARBA00022692"/>
    </source>
</evidence>
<dbReference type="InterPro" id="IPR050790">
    <property type="entry name" value="ExbB/TolQ_transport"/>
</dbReference>
<sequence>MQALVEFLVLGGLVVQVLLVFSVVSVAIILVKLWQAFQYRPAANAHPEQVLGHFEKGEWQQALLLSKNQRNARALVMASALNAFDQGSLGEADVRAEVGRVARNEIEEQQRYLRVLEVVAMVAPLLGLFGTVLGMISAFQAMEDAGAQVNPSVLSGGIWKALMTTAVGLAVAIPVSIAHSWLERRVENLAHHISDDVQRLFTAFHQRNAQHLAKKQA</sequence>
<feature type="transmembrane region" description="Helical" evidence="7">
    <location>
        <begin position="118"/>
        <end position="141"/>
    </location>
</feature>
<keyword evidence="3 7" id="KW-0812">Transmembrane</keyword>
<evidence type="ECO:0000256" key="7">
    <source>
        <dbReference type="SAM" id="Phobius"/>
    </source>
</evidence>
<keyword evidence="6" id="KW-0653">Protein transport</keyword>
<feature type="domain" description="MotA/TolQ/ExbB proton channel" evidence="8">
    <location>
        <begin position="87"/>
        <end position="193"/>
    </location>
</feature>
<evidence type="ECO:0000313" key="9">
    <source>
        <dbReference type="EMBL" id="ACR13798.1"/>
    </source>
</evidence>
<dbReference type="HOGENOM" id="CLU_053325_4_2_6"/>
<dbReference type="AlphaFoldDB" id="C5BLQ0"/>
<evidence type="ECO:0000256" key="5">
    <source>
        <dbReference type="ARBA" id="ARBA00023136"/>
    </source>
</evidence>
<feature type="transmembrane region" description="Helical" evidence="7">
    <location>
        <begin position="161"/>
        <end position="182"/>
    </location>
</feature>
<reference evidence="9 10" key="1">
    <citation type="journal article" date="2009" name="PLoS ONE">
        <title>The complete genome of Teredinibacter turnerae T7901: an intracellular endosymbiont of marine wood-boring bivalves (shipworms).</title>
        <authorList>
            <person name="Yang J.C."/>
            <person name="Madupu R."/>
            <person name="Durkin A.S."/>
            <person name="Ekborg N.A."/>
            <person name="Pedamallu C.S."/>
            <person name="Hostetler J.B."/>
            <person name="Radune D."/>
            <person name="Toms B.S."/>
            <person name="Henrissat B."/>
            <person name="Coutinho P.M."/>
            <person name="Schwarz S."/>
            <person name="Field L."/>
            <person name="Trindade-Silva A.E."/>
            <person name="Soares C.A.G."/>
            <person name="Elshahawi S."/>
            <person name="Hanora A."/>
            <person name="Schmidt E.W."/>
            <person name="Haygood M.G."/>
            <person name="Posfai J."/>
            <person name="Benner J."/>
            <person name="Madinger C."/>
            <person name="Nove J."/>
            <person name="Anton B."/>
            <person name="Chaudhary K."/>
            <person name="Foster J."/>
            <person name="Holman A."/>
            <person name="Kumar S."/>
            <person name="Lessard P.A."/>
            <person name="Luyten Y.A."/>
            <person name="Slatko B."/>
            <person name="Wood N."/>
            <person name="Wu B."/>
            <person name="Teplitski M."/>
            <person name="Mougous J.D."/>
            <person name="Ward N."/>
            <person name="Eisen J.A."/>
            <person name="Badger J.H."/>
            <person name="Distel D.L."/>
        </authorList>
    </citation>
    <scope>NUCLEOTIDE SEQUENCE [LARGE SCALE GENOMIC DNA]</scope>
    <source>
        <strain evidence="10">ATCC 39867 / T7901</strain>
    </source>
</reference>
<evidence type="ECO:0000256" key="2">
    <source>
        <dbReference type="ARBA" id="ARBA00022475"/>
    </source>
</evidence>
<dbReference type="eggNOG" id="COG0811">
    <property type="taxonomic scope" value="Bacteria"/>
</dbReference>
<evidence type="ECO:0000259" key="8">
    <source>
        <dbReference type="Pfam" id="PF01618"/>
    </source>
</evidence>
<feature type="transmembrane region" description="Helical" evidence="7">
    <location>
        <begin position="6"/>
        <end position="31"/>
    </location>
</feature>
<evidence type="ECO:0000256" key="6">
    <source>
        <dbReference type="RuleBase" id="RU004057"/>
    </source>
</evidence>
<dbReference type="GO" id="GO:0017038">
    <property type="term" value="P:protein import"/>
    <property type="evidence" value="ECO:0007669"/>
    <property type="project" value="TreeGrafter"/>
</dbReference>
<dbReference type="InterPro" id="IPR002898">
    <property type="entry name" value="MotA_ExbB_proton_chnl"/>
</dbReference>
<dbReference type="OrthoDB" id="4045at2"/>
<evidence type="ECO:0000256" key="4">
    <source>
        <dbReference type="ARBA" id="ARBA00022989"/>
    </source>
</evidence>
<keyword evidence="6" id="KW-0813">Transport</keyword>
<dbReference type="PANTHER" id="PTHR30625">
    <property type="entry name" value="PROTEIN TOLQ"/>
    <property type="match status" value="1"/>
</dbReference>
<dbReference type="KEGG" id="ttu:TERTU_2559"/>
<protein>
    <submittedName>
        <fullName evidence="9">Transporter, MotA/TolQ/ExbB proton channel family</fullName>
    </submittedName>
</protein>
<keyword evidence="10" id="KW-1185">Reference proteome</keyword>
<dbReference type="Proteomes" id="UP000009080">
    <property type="component" value="Chromosome"/>
</dbReference>
<dbReference type="EMBL" id="CP001614">
    <property type="protein sequence ID" value="ACR13798.1"/>
    <property type="molecule type" value="Genomic_DNA"/>
</dbReference>
<comment type="subcellular location">
    <subcellularLocation>
        <location evidence="1">Cell membrane</location>
        <topology evidence="1">Multi-pass membrane protein</topology>
    </subcellularLocation>
    <subcellularLocation>
        <location evidence="6">Membrane</location>
        <topology evidence="6">Multi-pass membrane protein</topology>
    </subcellularLocation>
</comment>
<dbReference type="STRING" id="377629.TERTU_2559"/>
<keyword evidence="4 7" id="KW-1133">Transmembrane helix</keyword>
<evidence type="ECO:0000313" key="10">
    <source>
        <dbReference type="Proteomes" id="UP000009080"/>
    </source>
</evidence>
<evidence type="ECO:0000256" key="1">
    <source>
        <dbReference type="ARBA" id="ARBA00004651"/>
    </source>
</evidence>
<keyword evidence="5 7" id="KW-0472">Membrane</keyword>
<dbReference type="PANTHER" id="PTHR30625:SF11">
    <property type="entry name" value="MOTA_TOLQ_EXBB PROTON CHANNEL DOMAIN-CONTAINING PROTEIN"/>
    <property type="match status" value="1"/>
</dbReference>
<dbReference type="Pfam" id="PF01618">
    <property type="entry name" value="MotA_ExbB"/>
    <property type="match status" value="1"/>
</dbReference>
<name>C5BLQ0_TERTT</name>
<dbReference type="GO" id="GO:0005886">
    <property type="term" value="C:plasma membrane"/>
    <property type="evidence" value="ECO:0007669"/>
    <property type="project" value="UniProtKB-SubCell"/>
</dbReference>
<organism evidence="9 10">
    <name type="scientific">Teredinibacter turnerae (strain ATCC 39867 / T7901)</name>
    <dbReference type="NCBI Taxonomy" id="377629"/>
    <lineage>
        <taxon>Bacteria</taxon>
        <taxon>Pseudomonadati</taxon>
        <taxon>Pseudomonadota</taxon>
        <taxon>Gammaproteobacteria</taxon>
        <taxon>Cellvibrionales</taxon>
        <taxon>Cellvibrionaceae</taxon>
        <taxon>Teredinibacter</taxon>
    </lineage>
</organism>
<accession>C5BLQ0</accession>
<gene>
    <name evidence="9" type="ordered locus">TERTU_2559</name>
</gene>
<proteinExistence type="inferred from homology"/>
<keyword evidence="2" id="KW-1003">Cell membrane</keyword>
<comment type="similarity">
    <text evidence="6">Belongs to the exbB/tolQ family.</text>
</comment>